<comment type="caution">
    <text evidence="2">The sequence shown here is derived from an EMBL/GenBank/DDBJ whole genome shotgun (WGS) entry which is preliminary data.</text>
</comment>
<accession>A0ABR4GEH0</accession>
<feature type="signal peptide" evidence="1">
    <location>
        <begin position="1"/>
        <end position="15"/>
    </location>
</feature>
<keyword evidence="3" id="KW-1185">Reference proteome</keyword>
<reference evidence="2 3" key="1">
    <citation type="submission" date="2024-07" db="EMBL/GenBank/DDBJ databases">
        <title>Section-level genome sequencing and comparative genomics of Aspergillus sections Usti and Cavernicolus.</title>
        <authorList>
            <consortium name="Lawrence Berkeley National Laboratory"/>
            <person name="Nybo J.L."/>
            <person name="Vesth T.C."/>
            <person name="Theobald S."/>
            <person name="Frisvad J.C."/>
            <person name="Larsen T.O."/>
            <person name="Kjaerboelling I."/>
            <person name="Rothschild-Mancinelli K."/>
            <person name="Lyhne E.K."/>
            <person name="Kogle M.E."/>
            <person name="Barry K."/>
            <person name="Clum A."/>
            <person name="Na H."/>
            <person name="Ledsgaard L."/>
            <person name="Lin J."/>
            <person name="Lipzen A."/>
            <person name="Kuo A."/>
            <person name="Riley R."/>
            <person name="Mondo S."/>
            <person name="Labutti K."/>
            <person name="Haridas S."/>
            <person name="Pangalinan J."/>
            <person name="Salamov A.A."/>
            <person name="Simmons B.A."/>
            <person name="Magnuson J.K."/>
            <person name="Chen J."/>
            <person name="Drula E."/>
            <person name="Henrissat B."/>
            <person name="Wiebenga A."/>
            <person name="Lubbers R.J."/>
            <person name="Gomes A.C."/>
            <person name="Makela M.R."/>
            <person name="Stajich J."/>
            <person name="Grigoriev I.V."/>
            <person name="Mortensen U.H."/>
            <person name="De Vries R.P."/>
            <person name="Baker S.E."/>
            <person name="Andersen M.R."/>
        </authorList>
    </citation>
    <scope>NUCLEOTIDE SEQUENCE [LARGE SCALE GENOMIC DNA]</scope>
    <source>
        <strain evidence="2 3">CBS 209.92</strain>
    </source>
</reference>
<dbReference type="Proteomes" id="UP001610563">
    <property type="component" value="Unassembled WGS sequence"/>
</dbReference>
<dbReference type="EMBL" id="JBFTWV010000019">
    <property type="protein sequence ID" value="KAL2797440.1"/>
    <property type="molecule type" value="Genomic_DNA"/>
</dbReference>
<name>A0ABR4GEH0_9EURO</name>
<gene>
    <name evidence="2" type="ORF">BJX66DRAFT_92782</name>
</gene>
<evidence type="ECO:0000313" key="3">
    <source>
        <dbReference type="Proteomes" id="UP001610563"/>
    </source>
</evidence>
<organism evidence="2 3">
    <name type="scientific">Aspergillus keveii</name>
    <dbReference type="NCBI Taxonomy" id="714993"/>
    <lineage>
        <taxon>Eukaryota</taxon>
        <taxon>Fungi</taxon>
        <taxon>Dikarya</taxon>
        <taxon>Ascomycota</taxon>
        <taxon>Pezizomycotina</taxon>
        <taxon>Eurotiomycetes</taxon>
        <taxon>Eurotiomycetidae</taxon>
        <taxon>Eurotiales</taxon>
        <taxon>Aspergillaceae</taxon>
        <taxon>Aspergillus</taxon>
        <taxon>Aspergillus subgen. Nidulantes</taxon>
    </lineage>
</organism>
<sequence>MFPLLSVAVLVPVPAQYETYSEVAWCGHHVHDPPKLKATRPAVQQPRRAGCFVSSWTQPPAESERRLLRPREMLRRANRQSRHFRVALSRCRFIPERSLRPLPPVVIDSWNISLFSEMG</sequence>
<evidence type="ECO:0008006" key="4">
    <source>
        <dbReference type="Google" id="ProtNLM"/>
    </source>
</evidence>
<proteinExistence type="predicted"/>
<evidence type="ECO:0000256" key="1">
    <source>
        <dbReference type="SAM" id="SignalP"/>
    </source>
</evidence>
<feature type="chain" id="PRO_5046192636" description="Secreted protein" evidence="1">
    <location>
        <begin position="16"/>
        <end position="119"/>
    </location>
</feature>
<protein>
    <recommendedName>
        <fullName evidence="4">Secreted protein</fullName>
    </recommendedName>
</protein>
<evidence type="ECO:0000313" key="2">
    <source>
        <dbReference type="EMBL" id="KAL2797440.1"/>
    </source>
</evidence>
<keyword evidence="1" id="KW-0732">Signal</keyword>